<evidence type="ECO:0000313" key="2">
    <source>
        <dbReference type="Proteomes" id="UP000825015"/>
    </source>
</evidence>
<proteinExistence type="predicted"/>
<name>A0ACA8R4P6_METAZ</name>
<keyword evidence="2" id="KW-1185">Reference proteome</keyword>
<dbReference type="Proteomes" id="UP000825015">
    <property type="component" value="Chromosome"/>
</dbReference>
<evidence type="ECO:0000313" key="1">
    <source>
        <dbReference type="EMBL" id="BBL62592.1"/>
    </source>
</evidence>
<organism evidence="1 2">
    <name type="scientific">Methanobrevibacter arboriphilus</name>
    <dbReference type="NCBI Taxonomy" id="39441"/>
    <lineage>
        <taxon>Archaea</taxon>
        <taxon>Methanobacteriati</taxon>
        <taxon>Methanobacteriota</taxon>
        <taxon>Methanomada group</taxon>
        <taxon>Methanobacteria</taxon>
        <taxon>Methanobacteriales</taxon>
        <taxon>Methanobacteriaceae</taxon>
        <taxon>Methanobrevibacter</taxon>
    </lineage>
</organism>
<gene>
    <name evidence="1" type="ORF">MarbSA_16320</name>
</gene>
<dbReference type="EMBL" id="AP019779">
    <property type="protein sequence ID" value="BBL62592.1"/>
    <property type="molecule type" value="Genomic_DNA"/>
</dbReference>
<accession>A0ACA8R4P6</accession>
<reference evidence="1" key="1">
    <citation type="submission" date="2019-06" db="EMBL/GenBank/DDBJ databases">
        <title>Complete genome sequence of Methanobrevibacter arboriphilus strain SA.</title>
        <authorList>
            <person name="Asakawa S."/>
        </authorList>
    </citation>
    <scope>NUCLEOTIDE SEQUENCE</scope>
    <source>
        <strain evidence="1">SA</strain>
    </source>
</reference>
<sequence length="193" mass="21545">MGIKELREQFHEQDAKVSEKFHKNEGGLKKPSWGKILITWFLVLVIASLVFGIVFGGLGSTNNTEYFNSGESSGYGEFSNVPLKPTLSEAEYKDICESISFKKLDKNPDAMIGKNVTYTGKVVQIMETGGITEIRLATDGSYNDIVYVNYDGTVDVYEGDTITIWGEVLGSYSYTSQANYQITLPEIQAWYIE</sequence>
<protein>
    <submittedName>
        <fullName evidence="1">Uncharacterized protein</fullName>
    </submittedName>
</protein>